<comment type="caution">
    <text evidence="1">The sequence shown here is derived from an EMBL/GenBank/DDBJ whole genome shotgun (WGS) entry which is preliminary data.</text>
</comment>
<organism evidence="1 2">
    <name type="scientific">Treponema vincentii ATCC 35580</name>
    <dbReference type="NCBI Taxonomy" id="596324"/>
    <lineage>
        <taxon>Bacteria</taxon>
        <taxon>Pseudomonadati</taxon>
        <taxon>Spirochaetota</taxon>
        <taxon>Spirochaetia</taxon>
        <taxon>Spirochaetales</taxon>
        <taxon>Treponemataceae</taxon>
        <taxon>Treponema</taxon>
    </lineage>
</organism>
<dbReference type="GeneID" id="301462650"/>
<dbReference type="Proteomes" id="UP000004509">
    <property type="component" value="Unassembled WGS sequence"/>
</dbReference>
<protein>
    <submittedName>
        <fullName evidence="1">Uncharacterized protein</fullName>
    </submittedName>
</protein>
<sequence>MRKIQSACPKATVLKAFSIRGQAAQHSRDAAKRDTLKRLGKIKVN</sequence>
<dbReference type="STRING" id="596324.TREVI0001_0229"/>
<name>C8PTY6_9SPIR</name>
<dbReference type="EMBL" id="ACYH01000073">
    <property type="protein sequence ID" value="EEV19125.1"/>
    <property type="molecule type" value="Genomic_DNA"/>
</dbReference>
<proteinExistence type="predicted"/>
<dbReference type="RefSeq" id="WP_006190376.1">
    <property type="nucleotide sequence ID" value="NZ_ACYH01000073.1"/>
</dbReference>
<dbReference type="AlphaFoldDB" id="C8PTY6"/>
<gene>
    <name evidence="1" type="ORF">TREVI0001_0229</name>
</gene>
<accession>C8PTY6</accession>
<reference evidence="1 2" key="1">
    <citation type="submission" date="2009-07" db="EMBL/GenBank/DDBJ databases">
        <authorList>
            <person name="Madupu R."/>
            <person name="Sebastian Y."/>
            <person name="Durkin A.S."/>
            <person name="Torralba M."/>
            <person name="Methe B."/>
            <person name="Sutton G.G."/>
            <person name="Strausberg R.L."/>
            <person name="Nelson K.E."/>
        </authorList>
    </citation>
    <scope>NUCLEOTIDE SEQUENCE [LARGE SCALE GENOMIC DNA]</scope>
    <source>
        <strain evidence="1 2">ATCC 35580</strain>
    </source>
</reference>
<evidence type="ECO:0000313" key="2">
    <source>
        <dbReference type="Proteomes" id="UP000004509"/>
    </source>
</evidence>
<evidence type="ECO:0000313" key="1">
    <source>
        <dbReference type="EMBL" id="EEV19125.1"/>
    </source>
</evidence>